<feature type="non-terminal residue" evidence="1">
    <location>
        <position position="1"/>
    </location>
</feature>
<proteinExistence type="predicted"/>
<keyword evidence="1" id="KW-0808">Transferase</keyword>
<name>A0ABS5PJN7_9FIRM</name>
<organism evidence="1 2">
    <name type="scientific">Fusibacter paucivorans</name>
    <dbReference type="NCBI Taxonomy" id="76009"/>
    <lineage>
        <taxon>Bacteria</taxon>
        <taxon>Bacillati</taxon>
        <taxon>Bacillota</taxon>
        <taxon>Clostridia</taxon>
        <taxon>Eubacteriales</taxon>
        <taxon>Eubacteriales Family XII. Incertae Sedis</taxon>
        <taxon>Fusibacter</taxon>
    </lineage>
</organism>
<evidence type="ECO:0000313" key="1">
    <source>
        <dbReference type="EMBL" id="MBS7525299.1"/>
    </source>
</evidence>
<comment type="caution">
    <text evidence="1">The sequence shown here is derived from an EMBL/GenBank/DDBJ whole genome shotgun (WGS) entry which is preliminary data.</text>
</comment>
<keyword evidence="1" id="KW-0548">Nucleotidyltransferase</keyword>
<dbReference type="GO" id="GO:0003964">
    <property type="term" value="F:RNA-directed DNA polymerase activity"/>
    <property type="evidence" value="ECO:0007669"/>
    <property type="project" value="UniProtKB-KW"/>
</dbReference>
<keyword evidence="1" id="KW-0695">RNA-directed DNA polymerase</keyword>
<keyword evidence="2" id="KW-1185">Reference proteome</keyword>
<dbReference type="Proteomes" id="UP000746471">
    <property type="component" value="Unassembled WGS sequence"/>
</dbReference>
<gene>
    <name evidence="1" type="ORF">KHM83_01265</name>
</gene>
<dbReference type="EMBL" id="JAHBCL010000002">
    <property type="protein sequence ID" value="MBS7525299.1"/>
    <property type="molecule type" value="Genomic_DNA"/>
</dbReference>
<sequence length="85" mass="10514">LLKIDKWLRRRLRMFIWKRWKKTRTRYKRLKQLGYNHSNALKYANTRKGYWHVAGSQILSCSITDERLRKQGYQFFSDKYKTVNA</sequence>
<reference evidence="1 2" key="1">
    <citation type="submission" date="2021-05" db="EMBL/GenBank/DDBJ databases">
        <title>Fusibacter ferrireducens sp. nov., an anaerobic, sulfur- and Fe-reducing bacterium isolated from the mangrove sediment.</title>
        <authorList>
            <person name="Qiu D."/>
        </authorList>
    </citation>
    <scope>NUCLEOTIDE SEQUENCE [LARGE SCALE GENOMIC DNA]</scope>
    <source>
        <strain evidence="1 2">DSM 12116</strain>
    </source>
</reference>
<protein>
    <submittedName>
        <fullName evidence="1">Group II intron reverse transcriptase/maturase</fullName>
    </submittedName>
</protein>
<evidence type="ECO:0000313" key="2">
    <source>
        <dbReference type="Proteomes" id="UP000746471"/>
    </source>
</evidence>
<accession>A0ABS5PJN7</accession>